<proteinExistence type="predicted"/>
<name>A0ABT7VQB6_9GAMM</name>
<gene>
    <name evidence="1" type="ORF">QUF54_00620</name>
</gene>
<evidence type="ECO:0000313" key="2">
    <source>
        <dbReference type="Proteomes" id="UP001171945"/>
    </source>
</evidence>
<dbReference type="Proteomes" id="UP001171945">
    <property type="component" value="Unassembled WGS sequence"/>
</dbReference>
<organism evidence="1 2">
    <name type="scientific">Candidatus Marithioploca araucensis</name>
    <dbReference type="NCBI Taxonomy" id="70273"/>
    <lineage>
        <taxon>Bacteria</taxon>
        <taxon>Pseudomonadati</taxon>
        <taxon>Pseudomonadota</taxon>
        <taxon>Gammaproteobacteria</taxon>
        <taxon>Thiotrichales</taxon>
        <taxon>Thiotrichaceae</taxon>
        <taxon>Candidatus Marithioploca</taxon>
    </lineage>
</organism>
<protein>
    <submittedName>
        <fullName evidence="1">XisI protein</fullName>
    </submittedName>
</protein>
<sequence>MANIEKYPTYVETLMKEYSRYKPSYGDVEVQTIFDRENHHYLLTNVGWDYHERIRGCLLHIDIKDHKIWIQHDGTKDSIADELVAMGVPKKDIILAYHAPYKRKWTEFAVG</sequence>
<dbReference type="CDD" id="cd16382">
    <property type="entry name" value="XisI-like"/>
    <property type="match status" value="1"/>
</dbReference>
<dbReference type="InterPro" id="IPR014968">
    <property type="entry name" value="XisI"/>
</dbReference>
<keyword evidence="2" id="KW-1185">Reference proteome</keyword>
<dbReference type="Gene3D" id="3.30.310.110">
    <property type="entry name" value="XisI-like"/>
    <property type="match status" value="1"/>
</dbReference>
<dbReference type="SUPFAM" id="SSF143847">
    <property type="entry name" value="XisI-like"/>
    <property type="match status" value="1"/>
</dbReference>
<dbReference type="EMBL" id="JAUCGM010000009">
    <property type="protein sequence ID" value="MDM8561840.1"/>
    <property type="molecule type" value="Genomic_DNA"/>
</dbReference>
<evidence type="ECO:0000313" key="1">
    <source>
        <dbReference type="EMBL" id="MDM8561840.1"/>
    </source>
</evidence>
<comment type="caution">
    <text evidence="1">The sequence shown here is derived from an EMBL/GenBank/DDBJ whole genome shotgun (WGS) entry which is preliminary data.</text>
</comment>
<dbReference type="Pfam" id="PF08869">
    <property type="entry name" value="XisI"/>
    <property type="match status" value="1"/>
</dbReference>
<dbReference type="InterPro" id="IPR035943">
    <property type="entry name" value="XisI-like_sf"/>
</dbReference>
<reference evidence="1" key="1">
    <citation type="submission" date="2023-06" db="EMBL/GenBank/DDBJ databases">
        <title>Uncultivated large filamentous bacteria from sulfidic sediments reveal new species and different genomic features in energy metabolism and defense.</title>
        <authorList>
            <person name="Fonseca A."/>
        </authorList>
    </citation>
    <scope>NUCLEOTIDE SEQUENCE</scope>
    <source>
        <strain evidence="1">HSG4</strain>
    </source>
</reference>
<accession>A0ABT7VQB6</accession>